<reference evidence="2" key="1">
    <citation type="submission" date="2020-01" db="EMBL/GenBank/DDBJ databases">
        <title>Genome sequence of Kobresia littledalei, the first chromosome-level genome in the family Cyperaceae.</title>
        <authorList>
            <person name="Qu G."/>
        </authorList>
    </citation>
    <scope>NUCLEOTIDE SEQUENCE</scope>
    <source>
        <strain evidence="2">C.B.Clarke</strain>
        <tissue evidence="2">Leaf</tissue>
    </source>
</reference>
<protein>
    <submittedName>
        <fullName evidence="2">Uncharacterized protein</fullName>
    </submittedName>
</protein>
<organism evidence="2 3">
    <name type="scientific">Carex littledalei</name>
    <dbReference type="NCBI Taxonomy" id="544730"/>
    <lineage>
        <taxon>Eukaryota</taxon>
        <taxon>Viridiplantae</taxon>
        <taxon>Streptophyta</taxon>
        <taxon>Embryophyta</taxon>
        <taxon>Tracheophyta</taxon>
        <taxon>Spermatophyta</taxon>
        <taxon>Magnoliopsida</taxon>
        <taxon>Liliopsida</taxon>
        <taxon>Poales</taxon>
        <taxon>Cyperaceae</taxon>
        <taxon>Cyperoideae</taxon>
        <taxon>Cariceae</taxon>
        <taxon>Carex</taxon>
        <taxon>Carex subgen. Euthyceras</taxon>
    </lineage>
</organism>
<name>A0A833RCD2_9POAL</name>
<dbReference type="EMBL" id="SWLB01000007">
    <property type="protein sequence ID" value="KAF3336676.1"/>
    <property type="molecule type" value="Genomic_DNA"/>
</dbReference>
<feature type="region of interest" description="Disordered" evidence="1">
    <location>
        <begin position="129"/>
        <end position="149"/>
    </location>
</feature>
<evidence type="ECO:0000313" key="3">
    <source>
        <dbReference type="Proteomes" id="UP000623129"/>
    </source>
</evidence>
<proteinExistence type="predicted"/>
<evidence type="ECO:0000313" key="2">
    <source>
        <dbReference type="EMBL" id="KAF3336676.1"/>
    </source>
</evidence>
<accession>A0A833RCD2</accession>
<gene>
    <name evidence="2" type="ORF">FCM35_KLT19262</name>
</gene>
<evidence type="ECO:0000256" key="1">
    <source>
        <dbReference type="SAM" id="MobiDB-lite"/>
    </source>
</evidence>
<dbReference type="Proteomes" id="UP000623129">
    <property type="component" value="Unassembled WGS sequence"/>
</dbReference>
<sequence length="149" mass="16819">MIDFSTSPSYQNIHIMYLWNTNAIVGIAEMPPNLTKLTLFSYHLNDDPMPKLEIVGICLTLCHSSPDLFSIFDGSCPSTIFSTYRVVTYSRSGRAHKSRHARSGERGWPLGFDDLTVRDSSRREIEFGDLTQRGLEVGGSRMKPSDRET</sequence>
<dbReference type="AlphaFoldDB" id="A0A833RCD2"/>
<keyword evidence="3" id="KW-1185">Reference proteome</keyword>
<comment type="caution">
    <text evidence="2">The sequence shown here is derived from an EMBL/GenBank/DDBJ whole genome shotgun (WGS) entry which is preliminary data.</text>
</comment>